<dbReference type="PATRIC" id="fig|59561.3.peg.50"/>
<keyword evidence="5" id="KW-0411">Iron-sulfur</keyword>
<accession>A0A0W1KME2</accession>
<dbReference type="Proteomes" id="UP000054404">
    <property type="component" value="Unassembled WGS sequence"/>
</dbReference>
<evidence type="ECO:0000256" key="1">
    <source>
        <dbReference type="ARBA" id="ARBA00022448"/>
    </source>
</evidence>
<keyword evidence="3" id="KW-0249">Electron transport</keyword>
<dbReference type="EMBL" id="JASPDQ010000003">
    <property type="protein sequence ID" value="MDK8601305.1"/>
    <property type="molecule type" value="Genomic_DNA"/>
</dbReference>
<name>A0A0W1KME2_9ACTO</name>
<gene>
    <name evidence="6" type="ORF">AQZ59_00050</name>
    <name evidence="7" type="ORF">QP858_02380</name>
</gene>
<evidence type="ECO:0000256" key="3">
    <source>
        <dbReference type="ARBA" id="ARBA00022982"/>
    </source>
</evidence>
<evidence type="ECO:0000256" key="5">
    <source>
        <dbReference type="ARBA" id="ARBA00023014"/>
    </source>
</evidence>
<dbReference type="InterPro" id="IPR012206">
    <property type="entry name" value="Fd_FixX"/>
</dbReference>
<keyword evidence="8" id="KW-1185">Reference proteome</keyword>
<dbReference type="GO" id="GO:0005506">
    <property type="term" value="F:iron ion binding"/>
    <property type="evidence" value="ECO:0007669"/>
    <property type="project" value="InterPro"/>
</dbReference>
<evidence type="ECO:0000313" key="6">
    <source>
        <dbReference type="EMBL" id="KTF04750.1"/>
    </source>
</evidence>
<dbReference type="GO" id="GO:0051536">
    <property type="term" value="F:iron-sulfur cluster binding"/>
    <property type="evidence" value="ECO:0007669"/>
    <property type="project" value="UniProtKB-KW"/>
</dbReference>
<evidence type="ECO:0000313" key="7">
    <source>
        <dbReference type="EMBL" id="MDK8601305.1"/>
    </source>
</evidence>
<dbReference type="Gene3D" id="3.30.70.20">
    <property type="match status" value="1"/>
</dbReference>
<dbReference type="PANTHER" id="PTHR43082">
    <property type="entry name" value="FERREDOXIN-LIKE"/>
    <property type="match status" value="1"/>
</dbReference>
<organism evidence="6 8">
    <name type="scientific">Trueperella bernardiae</name>
    <dbReference type="NCBI Taxonomy" id="59561"/>
    <lineage>
        <taxon>Bacteria</taxon>
        <taxon>Bacillati</taxon>
        <taxon>Actinomycetota</taxon>
        <taxon>Actinomycetes</taxon>
        <taxon>Actinomycetales</taxon>
        <taxon>Actinomycetaceae</taxon>
        <taxon>Trueperella</taxon>
    </lineage>
</organism>
<keyword evidence="2" id="KW-0479">Metal-binding</keyword>
<reference evidence="7" key="2">
    <citation type="submission" date="2023-05" db="EMBL/GenBank/DDBJ databases">
        <title>Genomic Catalog of Human Bladder Bacteria.</title>
        <authorList>
            <person name="Du J."/>
        </authorList>
    </citation>
    <scope>NUCLEOTIDE SEQUENCE</scope>
    <source>
        <strain evidence="7">UMB1304A</strain>
    </source>
</reference>
<dbReference type="RefSeq" id="WP_062612050.1">
    <property type="nucleotide sequence ID" value="NZ_CALTZF010000006.1"/>
</dbReference>
<keyword evidence="4" id="KW-0408">Iron</keyword>
<protein>
    <submittedName>
        <fullName evidence="7">4Fe-4S dicluster domain-containing protein</fullName>
    </submittedName>
</protein>
<dbReference type="OrthoDB" id="9800260at2"/>
<dbReference type="Proteomes" id="UP001225576">
    <property type="component" value="Unassembled WGS sequence"/>
</dbReference>
<keyword evidence="1" id="KW-0813">Transport</keyword>
<dbReference type="AlphaFoldDB" id="A0A0W1KME2"/>
<dbReference type="PIRSF" id="PIRSF036548">
    <property type="entry name" value="Fdx_FixX"/>
    <property type="match status" value="1"/>
</dbReference>
<dbReference type="EMBL" id="LNIZ01000001">
    <property type="protein sequence ID" value="KTF04750.1"/>
    <property type="molecule type" value="Genomic_DNA"/>
</dbReference>
<evidence type="ECO:0000256" key="2">
    <source>
        <dbReference type="ARBA" id="ARBA00022723"/>
    </source>
</evidence>
<proteinExistence type="predicted"/>
<dbReference type="STRING" id="59561.AQZ59_00050"/>
<dbReference type="SUPFAM" id="SSF54862">
    <property type="entry name" value="4Fe-4S ferredoxins"/>
    <property type="match status" value="1"/>
</dbReference>
<evidence type="ECO:0000313" key="8">
    <source>
        <dbReference type="Proteomes" id="UP000054404"/>
    </source>
</evidence>
<sequence length="95" mass="10114">MSFNPGGVNERLAKNVYHTGESHIVIDQELVRSTGTAKRIIAVCPAHVYREEADGTISAEFAACLECGACLAVATPGALSWVYPEGGMGIEYREG</sequence>
<evidence type="ECO:0000256" key="4">
    <source>
        <dbReference type="ARBA" id="ARBA00023004"/>
    </source>
</evidence>
<comment type="caution">
    <text evidence="6">The sequence shown here is derived from an EMBL/GenBank/DDBJ whole genome shotgun (WGS) entry which is preliminary data.</text>
</comment>
<reference evidence="6 8" key="1">
    <citation type="submission" date="2015-11" db="EMBL/GenBank/DDBJ databases">
        <title>Draft Genome Sequence of the Type Strain Trueperella bernardiae LCDC 89-0504T, Isolated from Blood Culture.</title>
        <authorList>
            <person name="Bernier A.-M."/>
            <person name="Bernard K."/>
        </authorList>
    </citation>
    <scope>NUCLEOTIDE SEQUENCE [LARGE SCALE GENOMIC DNA]</scope>
    <source>
        <strain evidence="6 8">LCDC 89-0504</strain>
    </source>
</reference>
<dbReference type="PANTHER" id="PTHR43082:SF3">
    <property type="entry name" value="FERREDOXIN-LIKE PROTEIN YDIT"/>
    <property type="match status" value="1"/>
</dbReference>